<reference evidence="3" key="1">
    <citation type="journal article" date="2014" name="Front. Microbiol.">
        <title>High frequency of phylogenetically diverse reductive dehalogenase-homologous genes in deep subseafloor sedimentary metagenomes.</title>
        <authorList>
            <person name="Kawai M."/>
            <person name="Futagami T."/>
            <person name="Toyoda A."/>
            <person name="Takaki Y."/>
            <person name="Nishi S."/>
            <person name="Hori S."/>
            <person name="Arai W."/>
            <person name="Tsubouchi T."/>
            <person name="Morono Y."/>
            <person name="Uchiyama I."/>
            <person name="Ito T."/>
            <person name="Fujiyama A."/>
            <person name="Inagaki F."/>
            <person name="Takami H."/>
        </authorList>
    </citation>
    <scope>NUCLEOTIDE SEQUENCE</scope>
    <source>
        <strain evidence="3">Expedition CK06-06</strain>
    </source>
</reference>
<dbReference type="InterPro" id="IPR001031">
    <property type="entry name" value="Thioesterase"/>
</dbReference>
<proteinExistence type="inferred from homology"/>
<dbReference type="AlphaFoldDB" id="X0T474"/>
<organism evidence="3">
    <name type="scientific">marine sediment metagenome</name>
    <dbReference type="NCBI Taxonomy" id="412755"/>
    <lineage>
        <taxon>unclassified sequences</taxon>
        <taxon>metagenomes</taxon>
        <taxon>ecological metagenomes</taxon>
    </lineage>
</organism>
<dbReference type="EMBL" id="BARS01004693">
    <property type="protein sequence ID" value="GAF82156.1"/>
    <property type="molecule type" value="Genomic_DNA"/>
</dbReference>
<evidence type="ECO:0000259" key="2">
    <source>
        <dbReference type="Pfam" id="PF00975"/>
    </source>
</evidence>
<sequence>MARIRLFCFPYAGGGASVFRSWVNRLPSDIETIGIQMPGLESRIMEPPVETIAMVVEMLVPEMHSKLDKPFALFGHSLGALISFELTRSLRVRYGLQPLHMFVAGIRAPQILDKNSPIHGLPETDFLKELQRRYSGIPEEILENPDILQLVLPGLRASFKMYECYEYMEGHPLNCDITAFGGYEDKVATTEDLEAWRRQTNRSFSLQMLPGNHFFITSEQQHFLQTLSGELTKVLAQLK</sequence>
<dbReference type="InterPro" id="IPR029058">
    <property type="entry name" value="AB_hydrolase_fold"/>
</dbReference>
<dbReference type="SUPFAM" id="SSF53474">
    <property type="entry name" value="alpha/beta-Hydrolases"/>
    <property type="match status" value="1"/>
</dbReference>
<dbReference type="Pfam" id="PF00975">
    <property type="entry name" value="Thioesterase"/>
    <property type="match status" value="1"/>
</dbReference>
<feature type="domain" description="Thioesterase" evidence="2">
    <location>
        <begin position="5"/>
        <end position="228"/>
    </location>
</feature>
<comment type="caution">
    <text evidence="3">The sequence shown here is derived from an EMBL/GenBank/DDBJ whole genome shotgun (WGS) entry which is preliminary data.</text>
</comment>
<evidence type="ECO:0000256" key="1">
    <source>
        <dbReference type="ARBA" id="ARBA00007169"/>
    </source>
</evidence>
<name>X0T474_9ZZZZ</name>
<dbReference type="InterPro" id="IPR012223">
    <property type="entry name" value="TEII"/>
</dbReference>
<evidence type="ECO:0000313" key="3">
    <source>
        <dbReference type="EMBL" id="GAF82156.1"/>
    </source>
</evidence>
<dbReference type="PANTHER" id="PTHR11487:SF0">
    <property type="entry name" value="S-ACYL FATTY ACID SYNTHASE THIOESTERASE, MEDIUM CHAIN"/>
    <property type="match status" value="1"/>
</dbReference>
<protein>
    <recommendedName>
        <fullName evidence="2">Thioesterase domain-containing protein</fullName>
    </recommendedName>
</protein>
<comment type="similarity">
    <text evidence="1">Belongs to the thioesterase family.</text>
</comment>
<dbReference type="Gene3D" id="3.40.50.1820">
    <property type="entry name" value="alpha/beta hydrolase"/>
    <property type="match status" value="1"/>
</dbReference>
<gene>
    <name evidence="3" type="ORF">S01H1_09183</name>
</gene>
<accession>X0T474</accession>
<dbReference type="PANTHER" id="PTHR11487">
    <property type="entry name" value="THIOESTERASE"/>
    <property type="match status" value="1"/>
</dbReference>
<dbReference type="GO" id="GO:0008610">
    <property type="term" value="P:lipid biosynthetic process"/>
    <property type="evidence" value="ECO:0007669"/>
    <property type="project" value="TreeGrafter"/>
</dbReference>